<dbReference type="AlphaFoldDB" id="A0A2K8NW82"/>
<dbReference type="KEGG" id="elj:ELUMI_v1c02660"/>
<organism evidence="1 2">
    <name type="scientific">Williamsoniiplasma luminosum</name>
    <dbReference type="NCBI Taxonomy" id="214888"/>
    <lineage>
        <taxon>Bacteria</taxon>
        <taxon>Bacillati</taxon>
        <taxon>Mycoplasmatota</taxon>
        <taxon>Mollicutes</taxon>
        <taxon>Entomoplasmatales</taxon>
        <taxon>Williamsoniiplasma</taxon>
    </lineage>
</organism>
<sequence length="56" mass="6864">MIIKRITVDFETEEEYQNFKAKMKYFKKKTYITNNGNVIRYCVDSNFRIEHGEKHN</sequence>
<keyword evidence="2" id="KW-1185">Reference proteome</keyword>
<dbReference type="Proteomes" id="UP000232063">
    <property type="component" value="Chromosome"/>
</dbReference>
<dbReference type="EMBL" id="CP024963">
    <property type="protein sequence ID" value="ATZ16991.1"/>
    <property type="molecule type" value="Genomic_DNA"/>
</dbReference>
<evidence type="ECO:0000313" key="2">
    <source>
        <dbReference type="Proteomes" id="UP000232063"/>
    </source>
</evidence>
<proteinExistence type="predicted"/>
<name>A0A2K8NW82_9MOLU</name>
<reference evidence="1 2" key="1">
    <citation type="submission" date="2017-11" db="EMBL/GenBank/DDBJ databases">
        <title>Genome sequence of Entomoplasma luminosum PIMN-1 (ATCC 49195).</title>
        <authorList>
            <person name="Lo W.-S."/>
            <person name="Gasparich G.E."/>
            <person name="Kuo C.-H."/>
        </authorList>
    </citation>
    <scope>NUCLEOTIDE SEQUENCE [LARGE SCALE GENOMIC DNA]</scope>
    <source>
        <strain evidence="1 2">PIMN-1</strain>
    </source>
</reference>
<protein>
    <submittedName>
        <fullName evidence="1">Uncharacterized protein</fullName>
    </submittedName>
</protein>
<gene>
    <name evidence="1" type="ORF">ELUMI_v1c02660</name>
</gene>
<dbReference type="RefSeq" id="WP_156921426.1">
    <property type="nucleotide sequence ID" value="NZ_CP024963.1"/>
</dbReference>
<evidence type="ECO:0000313" key="1">
    <source>
        <dbReference type="EMBL" id="ATZ16991.1"/>
    </source>
</evidence>
<accession>A0A2K8NW82</accession>